<evidence type="ECO:0000259" key="5">
    <source>
        <dbReference type="Pfam" id="PF00496"/>
    </source>
</evidence>
<dbReference type="GO" id="GO:0043190">
    <property type="term" value="C:ATP-binding cassette (ABC) transporter complex"/>
    <property type="evidence" value="ECO:0007669"/>
    <property type="project" value="InterPro"/>
</dbReference>
<dbReference type="Gene3D" id="3.10.105.10">
    <property type="entry name" value="Dipeptide-binding Protein, Domain 3"/>
    <property type="match status" value="1"/>
</dbReference>
<evidence type="ECO:0000256" key="1">
    <source>
        <dbReference type="ARBA" id="ARBA00004193"/>
    </source>
</evidence>
<evidence type="ECO:0000256" key="3">
    <source>
        <dbReference type="ARBA" id="ARBA00022448"/>
    </source>
</evidence>
<dbReference type="SUPFAM" id="SSF53850">
    <property type="entry name" value="Periplasmic binding protein-like II"/>
    <property type="match status" value="1"/>
</dbReference>
<keyword evidence="4" id="KW-0732">Signal</keyword>
<dbReference type="AlphaFoldDB" id="A0A174J303"/>
<accession>A0A174J303</accession>
<dbReference type="Gene3D" id="3.40.190.10">
    <property type="entry name" value="Periplasmic binding protein-like II"/>
    <property type="match status" value="1"/>
</dbReference>
<dbReference type="PIRSF" id="PIRSF002741">
    <property type="entry name" value="MppA"/>
    <property type="match status" value="1"/>
</dbReference>
<dbReference type="InterPro" id="IPR000914">
    <property type="entry name" value="SBP_5_dom"/>
</dbReference>
<dbReference type="GO" id="GO:1904680">
    <property type="term" value="F:peptide transmembrane transporter activity"/>
    <property type="evidence" value="ECO:0007669"/>
    <property type="project" value="TreeGrafter"/>
</dbReference>
<evidence type="ECO:0000313" key="6">
    <source>
        <dbReference type="EMBL" id="CUO94142.1"/>
    </source>
</evidence>
<name>A0A174J303_9FIRM</name>
<dbReference type="PROSITE" id="PS01040">
    <property type="entry name" value="SBP_BACTERIAL_5"/>
    <property type="match status" value="1"/>
</dbReference>
<reference evidence="6 7" key="1">
    <citation type="submission" date="2015-09" db="EMBL/GenBank/DDBJ databases">
        <authorList>
            <consortium name="Pathogen Informatics"/>
        </authorList>
    </citation>
    <scope>NUCLEOTIDE SEQUENCE [LARGE SCALE GENOMIC DNA]</scope>
    <source>
        <strain evidence="6 7">2789STDY5608849</strain>
    </source>
</reference>
<protein>
    <submittedName>
        <fullName evidence="6">Stage 0 sporulation protein KA</fullName>
    </submittedName>
</protein>
<dbReference type="FunFam" id="3.90.76.10:FF:000001">
    <property type="entry name" value="Oligopeptide ABC transporter substrate-binding protein"/>
    <property type="match status" value="1"/>
</dbReference>
<keyword evidence="3" id="KW-0813">Transport</keyword>
<dbReference type="PANTHER" id="PTHR30290:SF10">
    <property type="entry name" value="PERIPLASMIC OLIGOPEPTIDE-BINDING PROTEIN-RELATED"/>
    <property type="match status" value="1"/>
</dbReference>
<dbReference type="InterPro" id="IPR023765">
    <property type="entry name" value="SBP_5_CS"/>
</dbReference>
<gene>
    <name evidence="6" type="primary">oppA</name>
    <name evidence="6" type="ORF">ERS852406_03217</name>
</gene>
<organism evidence="6 7">
    <name type="scientific">Fusicatenibacter saccharivorans</name>
    <dbReference type="NCBI Taxonomy" id="1150298"/>
    <lineage>
        <taxon>Bacteria</taxon>
        <taxon>Bacillati</taxon>
        <taxon>Bacillota</taxon>
        <taxon>Clostridia</taxon>
        <taxon>Lachnospirales</taxon>
        <taxon>Lachnospiraceae</taxon>
        <taxon>Fusicatenibacter</taxon>
    </lineage>
</organism>
<dbReference type="EMBL" id="CYYV01000021">
    <property type="protein sequence ID" value="CUO94142.1"/>
    <property type="molecule type" value="Genomic_DNA"/>
</dbReference>
<comment type="subcellular location">
    <subcellularLocation>
        <location evidence="1">Cell membrane</location>
        <topology evidence="1">Lipid-anchor</topology>
    </subcellularLocation>
</comment>
<sequence length="613" mass="68035">MKYNGPCADTAGSAGEGLRKKGGTSMRKRNKVVSLLLAGCMAAGLLAGCGSSGETQVATADNATAASTSTGAADSAAPDSAAPETAGEVDGQINLRAVAFGNNFDVQDMGWRWMMGECYEGLMRDVADENGDRFEYAGAESMDVSDDGLVYTFHLRKDAKWSDGQPVTAADYEYGWKRLLNPEYGYSYSFYLFNVVGAEEYYNGQGSADEIGIKAVDDYTFEVTLKVADPTFQSKLVATPLYPTRQDVAEAAGDQWGKDWTKCVYNGPFAMTNLVEDNSMTWVKNDQYWDKDNVKLNQVNWYCVAENATAATMFDNGQLDVFDAAGDYIAKYDKEVEAGNMQTMTTEYPGTMVLCYEQSEGGKSGLMKNVNIRKAISYSINREEMVSAVYGRYTAAYGFVSPAITLDGTSYRKQASETMKEEYEQYAGDADKLKALFQKGLDELGITDKPEDITITLLSQGSATENQLEREYLQQSISQNLGVKVELNTVGDYQMFANERDNKNYDIFVGGWFSDYNDPLDFLNVMKTGVYDSYGLYSNSEYDSLIDSLTGENDNAKRLEIYQKLEDLLVAQDCGVAPLYYSDKHYYYQNWVKDFYTSSFGASQELYRATVEK</sequence>
<evidence type="ECO:0000256" key="4">
    <source>
        <dbReference type="ARBA" id="ARBA00022729"/>
    </source>
</evidence>
<evidence type="ECO:0000313" key="7">
    <source>
        <dbReference type="Proteomes" id="UP000095706"/>
    </source>
</evidence>
<dbReference type="Proteomes" id="UP000095706">
    <property type="component" value="Unassembled WGS sequence"/>
</dbReference>
<dbReference type="PANTHER" id="PTHR30290">
    <property type="entry name" value="PERIPLASMIC BINDING COMPONENT OF ABC TRANSPORTER"/>
    <property type="match status" value="1"/>
</dbReference>
<dbReference type="InterPro" id="IPR039424">
    <property type="entry name" value="SBP_5"/>
</dbReference>
<dbReference type="Gene3D" id="3.90.76.10">
    <property type="entry name" value="Dipeptide-binding Protein, Domain 1"/>
    <property type="match status" value="1"/>
</dbReference>
<evidence type="ECO:0000256" key="2">
    <source>
        <dbReference type="ARBA" id="ARBA00005695"/>
    </source>
</evidence>
<dbReference type="GO" id="GO:0042597">
    <property type="term" value="C:periplasmic space"/>
    <property type="evidence" value="ECO:0007669"/>
    <property type="project" value="UniProtKB-ARBA"/>
</dbReference>
<dbReference type="InterPro" id="IPR030678">
    <property type="entry name" value="Peptide/Ni-bd"/>
</dbReference>
<dbReference type="CDD" id="cd08504">
    <property type="entry name" value="PBP2_OppA"/>
    <property type="match status" value="1"/>
</dbReference>
<dbReference type="GO" id="GO:0015833">
    <property type="term" value="P:peptide transport"/>
    <property type="evidence" value="ECO:0007669"/>
    <property type="project" value="TreeGrafter"/>
</dbReference>
<feature type="domain" description="Solute-binding protein family 5" evidence="5">
    <location>
        <begin position="138"/>
        <end position="528"/>
    </location>
</feature>
<comment type="similarity">
    <text evidence="2">Belongs to the bacterial solute-binding protein 5 family.</text>
</comment>
<dbReference type="Pfam" id="PF00496">
    <property type="entry name" value="SBP_bac_5"/>
    <property type="match status" value="1"/>
</dbReference>
<proteinExistence type="inferred from homology"/>